<evidence type="ECO:0000256" key="5">
    <source>
        <dbReference type="ARBA" id="ARBA00022692"/>
    </source>
</evidence>
<feature type="transmembrane region" description="Helical" evidence="8">
    <location>
        <begin position="81"/>
        <end position="99"/>
    </location>
</feature>
<dbReference type="GO" id="GO:0005886">
    <property type="term" value="C:plasma membrane"/>
    <property type="evidence" value="ECO:0007669"/>
    <property type="project" value="UniProtKB-SubCell"/>
</dbReference>
<keyword evidence="3" id="KW-0813">Transport</keyword>
<evidence type="ECO:0000313" key="9">
    <source>
        <dbReference type="EMBL" id="PYF80484.1"/>
    </source>
</evidence>
<evidence type="ECO:0000256" key="2">
    <source>
        <dbReference type="ARBA" id="ARBA00009142"/>
    </source>
</evidence>
<dbReference type="AlphaFoldDB" id="A0A318UVR3"/>
<comment type="similarity">
    <text evidence="2 8">Belongs to the 4-toluene sulfonate uptake permease (TSUP) (TC 2.A.102) family.</text>
</comment>
<dbReference type="Proteomes" id="UP000247551">
    <property type="component" value="Unassembled WGS sequence"/>
</dbReference>
<dbReference type="EMBL" id="QKLW01000006">
    <property type="protein sequence ID" value="PYF80484.1"/>
    <property type="molecule type" value="Genomic_DNA"/>
</dbReference>
<accession>A0A318UVR3</accession>
<keyword evidence="6 8" id="KW-1133">Transmembrane helix</keyword>
<evidence type="ECO:0000256" key="8">
    <source>
        <dbReference type="RuleBase" id="RU363041"/>
    </source>
</evidence>
<evidence type="ECO:0000256" key="3">
    <source>
        <dbReference type="ARBA" id="ARBA00022448"/>
    </source>
</evidence>
<name>A0A318UVR3_9GAMM</name>
<reference evidence="9 10" key="1">
    <citation type="submission" date="2018-06" db="EMBL/GenBank/DDBJ databases">
        <title>Genomic Encyclopedia of Type Strains, Phase III (KMG-III): the genomes of soil and plant-associated and newly described type strains.</title>
        <authorList>
            <person name="Whitman W."/>
        </authorList>
    </citation>
    <scope>NUCLEOTIDE SEQUENCE [LARGE SCALE GENOMIC DNA]</scope>
    <source>
        <strain evidence="9 10">CECT 7730</strain>
    </source>
</reference>
<feature type="transmembrane region" description="Helical" evidence="8">
    <location>
        <begin position="213"/>
        <end position="235"/>
    </location>
</feature>
<dbReference type="PANTHER" id="PTHR30269:SF0">
    <property type="entry name" value="MEMBRANE TRANSPORTER PROTEIN YFCA-RELATED"/>
    <property type="match status" value="1"/>
</dbReference>
<keyword evidence="7 8" id="KW-0472">Membrane</keyword>
<comment type="caution">
    <text evidence="9">The sequence shown here is derived from an EMBL/GenBank/DDBJ whole genome shotgun (WGS) entry which is preliminary data.</text>
</comment>
<evidence type="ECO:0000256" key="7">
    <source>
        <dbReference type="ARBA" id="ARBA00023136"/>
    </source>
</evidence>
<comment type="subcellular location">
    <subcellularLocation>
        <location evidence="1 8">Cell membrane</location>
        <topology evidence="1 8">Multi-pass membrane protein</topology>
    </subcellularLocation>
</comment>
<evidence type="ECO:0000256" key="4">
    <source>
        <dbReference type="ARBA" id="ARBA00022475"/>
    </source>
</evidence>
<organism evidence="9 10">
    <name type="scientific">Marinomonas alcarazii</name>
    <dbReference type="NCBI Taxonomy" id="491949"/>
    <lineage>
        <taxon>Bacteria</taxon>
        <taxon>Pseudomonadati</taxon>
        <taxon>Pseudomonadota</taxon>
        <taxon>Gammaproteobacteria</taxon>
        <taxon>Oceanospirillales</taxon>
        <taxon>Oceanospirillaceae</taxon>
        <taxon>Marinomonas</taxon>
    </lineage>
</organism>
<feature type="transmembrane region" description="Helical" evidence="8">
    <location>
        <begin position="111"/>
        <end position="128"/>
    </location>
</feature>
<feature type="transmembrane region" description="Helical" evidence="8">
    <location>
        <begin position="242"/>
        <end position="260"/>
    </location>
</feature>
<evidence type="ECO:0000256" key="6">
    <source>
        <dbReference type="ARBA" id="ARBA00022989"/>
    </source>
</evidence>
<keyword evidence="10" id="KW-1185">Reference proteome</keyword>
<dbReference type="PANTHER" id="PTHR30269">
    <property type="entry name" value="TRANSMEMBRANE PROTEIN YFCA"/>
    <property type="match status" value="1"/>
</dbReference>
<evidence type="ECO:0000313" key="10">
    <source>
        <dbReference type="Proteomes" id="UP000247551"/>
    </source>
</evidence>
<dbReference type="InterPro" id="IPR052017">
    <property type="entry name" value="TSUP"/>
</dbReference>
<sequence>MVVNIGNLYKEITIDIITLGVFSFFGGLIDAAVGGGGLILIPALLHALPEQALSTVFGTNKLAVWAGTLSSIHSYMKRINIVWRIMIPTAISAFVFAYLGAKSISKIPEELMQYLVFLLLISMAVYTFRQKDLGLNHTVLEGKRIELFKGIMFGGLIGFYDGMFGPGSGSFLIFLFIRGFGFDFLNASASAKLINLGTFTSALLFFIPSGNVLWQIGGVIAVCNILGAFVGVFLALRFGSGFIRVLFLILLIFLIGRMGLNLLGSSPLAGGGASLAVLTPSLFVS</sequence>
<evidence type="ECO:0000256" key="1">
    <source>
        <dbReference type="ARBA" id="ARBA00004651"/>
    </source>
</evidence>
<keyword evidence="5 8" id="KW-0812">Transmembrane</keyword>
<keyword evidence="4 8" id="KW-1003">Cell membrane</keyword>
<protein>
    <recommendedName>
        <fullName evidence="8">Probable membrane transporter protein</fullName>
    </recommendedName>
</protein>
<feature type="transmembrane region" description="Helical" evidence="8">
    <location>
        <begin position="12"/>
        <end position="45"/>
    </location>
</feature>
<dbReference type="Pfam" id="PF01925">
    <property type="entry name" value="TauE"/>
    <property type="match status" value="1"/>
</dbReference>
<dbReference type="InterPro" id="IPR002781">
    <property type="entry name" value="TM_pro_TauE-like"/>
</dbReference>
<gene>
    <name evidence="9" type="ORF">DFP75_106125</name>
</gene>
<feature type="transmembrane region" description="Helical" evidence="8">
    <location>
        <begin position="148"/>
        <end position="177"/>
    </location>
</feature>
<proteinExistence type="inferred from homology"/>